<sequence>MLRISQLKLPITHTKEELEQKIRKVLRLSKTPSYTILRRSVDARKKPELFFQYSIDVEAEKEDQVYKRCDRKQVMQMERSEYHFPVQGYQGKERPVIIGAGPAGLFCCYMLAEAGFKPVLLERGKSVEERTCDVRKFWETGVLDTESNVQFGEGGAGTFSDGKLNTLVKDKSGRNRKVLSIFVREGAPEEILYDYKPHIGTDVLYHVIQNMRKTILENGGEIRFQSKVTDLLIENGMITGVEINNHETLKASYVVLAPGHSARDTFAALQKKKVPMEPKPFAVGFRVEHPQKLINHAQYGMDENEILGSAPYKLTASVGGRGVYSFCMCPGGYVVNASSEEGHLAVNGMSYYKRDSKNANSAVIITIDPSDYGDGTDPLSGVAFQRELERRAYLAGNGRVPVERLGTFREAVLPGEADEKTDVSGTDASQPFDRKGKCAEHVPPDFSPCIKGAWAFGKVHDILPKELSRDFVRGMEDFSRVIPGFSDSSVLIEGVESRTSSPVRILRDERLESDIRGLFPCGEGAGYAGGITSAAMDGIKVAEEIAGRIAYGEQKQDAQTGYQK</sequence>
<feature type="domain" description="FAD/NAD(P)-binding" evidence="2">
    <location>
        <begin position="96"/>
        <end position="265"/>
    </location>
</feature>
<dbReference type="PANTHER" id="PTHR42842:SF3">
    <property type="entry name" value="FAD_NAD(P)-BINDING OXIDOREDUCTASE FAMILY PROTEIN"/>
    <property type="match status" value="1"/>
</dbReference>
<dbReference type="Proteomes" id="UP001652432">
    <property type="component" value="Unassembled WGS sequence"/>
</dbReference>
<organism evidence="4 5">
    <name type="scientific">Suilimivivens aceti</name>
    <dbReference type="NCBI Taxonomy" id="2981774"/>
    <lineage>
        <taxon>Bacteria</taxon>
        <taxon>Bacillati</taxon>
        <taxon>Bacillota</taxon>
        <taxon>Clostridia</taxon>
        <taxon>Lachnospirales</taxon>
        <taxon>Lachnospiraceae</taxon>
        <taxon>Suilimivivens</taxon>
    </lineage>
</organism>
<dbReference type="EMBL" id="JAOQKJ010000002">
    <property type="protein sequence ID" value="MCU6743465.1"/>
    <property type="molecule type" value="Genomic_DNA"/>
</dbReference>
<keyword evidence="5" id="KW-1185">Reference proteome</keyword>
<evidence type="ECO:0000259" key="2">
    <source>
        <dbReference type="Pfam" id="PF07992"/>
    </source>
</evidence>
<dbReference type="Gene3D" id="3.30.70.2700">
    <property type="match status" value="1"/>
</dbReference>
<reference evidence="4 5" key="1">
    <citation type="journal article" date="2021" name="ISME Commun">
        <title>Automated analysis of genomic sequences facilitates high-throughput and comprehensive description of bacteria.</title>
        <authorList>
            <person name="Hitch T.C.A."/>
        </authorList>
    </citation>
    <scope>NUCLEOTIDE SEQUENCE [LARGE SCALE GENOMIC DNA]</scope>
    <source>
        <strain evidence="4 5">Sanger_18</strain>
    </source>
</reference>
<dbReference type="InterPro" id="IPR028348">
    <property type="entry name" value="FAD-binding_protein"/>
</dbReference>
<proteinExistence type="predicted"/>
<dbReference type="Gene3D" id="3.50.50.60">
    <property type="entry name" value="FAD/NAD(P)-binding domain"/>
    <property type="match status" value="2"/>
</dbReference>
<dbReference type="Pfam" id="PF21688">
    <property type="entry name" value="FAD-depend_C"/>
    <property type="match status" value="1"/>
</dbReference>
<feature type="region of interest" description="Disordered" evidence="1">
    <location>
        <begin position="417"/>
        <end position="436"/>
    </location>
</feature>
<evidence type="ECO:0000313" key="5">
    <source>
        <dbReference type="Proteomes" id="UP001652432"/>
    </source>
</evidence>
<gene>
    <name evidence="4" type="ORF">OCV77_02930</name>
</gene>
<dbReference type="Pfam" id="PF07992">
    <property type="entry name" value="Pyr_redox_2"/>
    <property type="match status" value="1"/>
</dbReference>
<dbReference type="PIRSF" id="PIRSF038984">
    <property type="entry name" value="FAD_binding_protein"/>
    <property type="match status" value="1"/>
</dbReference>
<evidence type="ECO:0000259" key="3">
    <source>
        <dbReference type="Pfam" id="PF21688"/>
    </source>
</evidence>
<name>A0ABT2SZT3_9FIRM</name>
<comment type="caution">
    <text evidence="4">The sequence shown here is derived from an EMBL/GenBank/DDBJ whole genome shotgun (WGS) entry which is preliminary data.</text>
</comment>
<dbReference type="InterPro" id="IPR023753">
    <property type="entry name" value="FAD/NAD-binding_dom"/>
</dbReference>
<evidence type="ECO:0000313" key="4">
    <source>
        <dbReference type="EMBL" id="MCU6743465.1"/>
    </source>
</evidence>
<dbReference type="PANTHER" id="PTHR42842">
    <property type="entry name" value="FAD/NAD(P)-BINDING OXIDOREDUCTASE"/>
    <property type="match status" value="1"/>
</dbReference>
<evidence type="ECO:0000256" key="1">
    <source>
        <dbReference type="SAM" id="MobiDB-lite"/>
    </source>
</evidence>
<dbReference type="RefSeq" id="WP_262573203.1">
    <property type="nucleotide sequence ID" value="NZ_JAOQKJ010000002.1"/>
</dbReference>
<accession>A0ABT2SZT3</accession>
<feature type="domain" description="FAD-dependent protein C-terminal" evidence="3">
    <location>
        <begin position="280"/>
        <end position="412"/>
    </location>
</feature>
<dbReference type="InterPro" id="IPR049516">
    <property type="entry name" value="FAD-depend_C"/>
</dbReference>
<protein>
    <submittedName>
        <fullName evidence="4">FAD-dependent oxidoreductase</fullName>
    </submittedName>
</protein>
<dbReference type="InterPro" id="IPR036188">
    <property type="entry name" value="FAD/NAD-bd_sf"/>
</dbReference>
<dbReference type="SUPFAM" id="SSF51905">
    <property type="entry name" value="FAD/NAD(P)-binding domain"/>
    <property type="match status" value="1"/>
</dbReference>